<feature type="compositionally biased region" description="Polar residues" evidence="5">
    <location>
        <begin position="216"/>
        <end position="231"/>
    </location>
</feature>
<dbReference type="EMBL" id="MRZV01000578">
    <property type="protein sequence ID" value="PIK47475.1"/>
    <property type="molecule type" value="Genomic_DNA"/>
</dbReference>
<keyword evidence="3" id="KW-0597">Phosphoprotein</keyword>
<dbReference type="InterPro" id="IPR032768">
    <property type="entry name" value="GTSE1_N"/>
</dbReference>
<accession>A0A2G8KHN6</accession>
<evidence type="ECO:0000256" key="1">
    <source>
        <dbReference type="ARBA" id="ARBA00004245"/>
    </source>
</evidence>
<evidence type="ECO:0000256" key="3">
    <source>
        <dbReference type="ARBA" id="ARBA00022553"/>
    </source>
</evidence>
<feature type="domain" description="G2 and S phase-expressed protein 1 N-terminal" evidence="6">
    <location>
        <begin position="62"/>
        <end position="127"/>
    </location>
</feature>
<evidence type="ECO:0000256" key="5">
    <source>
        <dbReference type="SAM" id="MobiDB-lite"/>
    </source>
</evidence>
<name>A0A2G8KHN6_STIJA</name>
<evidence type="ECO:0000256" key="4">
    <source>
        <dbReference type="ARBA" id="ARBA00023212"/>
    </source>
</evidence>
<feature type="compositionally biased region" description="Basic and acidic residues" evidence="5">
    <location>
        <begin position="370"/>
        <end position="379"/>
    </location>
</feature>
<dbReference type="GO" id="GO:0008017">
    <property type="term" value="F:microtubule binding"/>
    <property type="evidence" value="ECO:0007669"/>
    <property type="project" value="TreeGrafter"/>
</dbReference>
<gene>
    <name evidence="7" type="ORF">BSL78_15646</name>
</gene>
<protein>
    <submittedName>
        <fullName evidence="7">Putative G2 and S phase-expressed protein 1</fullName>
    </submittedName>
</protein>
<evidence type="ECO:0000313" key="8">
    <source>
        <dbReference type="Proteomes" id="UP000230750"/>
    </source>
</evidence>
<reference evidence="7 8" key="1">
    <citation type="journal article" date="2017" name="PLoS Biol.">
        <title>The sea cucumber genome provides insights into morphological evolution and visceral regeneration.</title>
        <authorList>
            <person name="Zhang X."/>
            <person name="Sun L."/>
            <person name="Yuan J."/>
            <person name="Sun Y."/>
            <person name="Gao Y."/>
            <person name="Zhang L."/>
            <person name="Li S."/>
            <person name="Dai H."/>
            <person name="Hamel J.F."/>
            <person name="Liu C."/>
            <person name="Yu Y."/>
            <person name="Liu S."/>
            <person name="Lin W."/>
            <person name="Guo K."/>
            <person name="Jin S."/>
            <person name="Xu P."/>
            <person name="Storey K.B."/>
            <person name="Huan P."/>
            <person name="Zhang T."/>
            <person name="Zhou Y."/>
            <person name="Zhang J."/>
            <person name="Lin C."/>
            <person name="Li X."/>
            <person name="Xing L."/>
            <person name="Huo D."/>
            <person name="Sun M."/>
            <person name="Wang L."/>
            <person name="Mercier A."/>
            <person name="Li F."/>
            <person name="Yang H."/>
            <person name="Xiang J."/>
        </authorList>
    </citation>
    <scope>NUCLEOTIDE SEQUENCE [LARGE SCALE GENOMIC DNA]</scope>
    <source>
        <strain evidence="7">Shaxun</strain>
        <tissue evidence="7">Muscle</tissue>
    </source>
</reference>
<feature type="compositionally biased region" description="Basic and acidic residues" evidence="5">
    <location>
        <begin position="156"/>
        <end position="170"/>
    </location>
</feature>
<keyword evidence="4" id="KW-0206">Cytoskeleton</keyword>
<feature type="region of interest" description="Disordered" evidence="5">
    <location>
        <begin position="194"/>
        <end position="244"/>
    </location>
</feature>
<keyword evidence="8" id="KW-1185">Reference proteome</keyword>
<dbReference type="PANTHER" id="PTHR21584">
    <property type="entry name" value="DIFFERENTIAL DISPLAY AND ACTIVATED BY P53 DDA3 /G2 S PHASE EXPRESSED 1"/>
    <property type="match status" value="1"/>
</dbReference>
<comment type="subcellular location">
    <subcellularLocation>
        <location evidence="1">Cytoplasm</location>
        <location evidence="1">Cytoskeleton</location>
    </subcellularLocation>
</comment>
<feature type="region of interest" description="Disordered" evidence="5">
    <location>
        <begin position="116"/>
        <end position="174"/>
    </location>
</feature>
<dbReference type="GO" id="GO:0015630">
    <property type="term" value="C:microtubule cytoskeleton"/>
    <property type="evidence" value="ECO:0007669"/>
    <property type="project" value="TreeGrafter"/>
</dbReference>
<evidence type="ECO:0000259" key="6">
    <source>
        <dbReference type="Pfam" id="PF15259"/>
    </source>
</evidence>
<dbReference type="Pfam" id="PF15259">
    <property type="entry name" value="GTSE1_N"/>
    <property type="match status" value="1"/>
</dbReference>
<evidence type="ECO:0000256" key="2">
    <source>
        <dbReference type="ARBA" id="ARBA00022490"/>
    </source>
</evidence>
<dbReference type="InterPro" id="IPR026657">
    <property type="entry name" value="DDA3/GTSE-1"/>
</dbReference>
<sequence length="478" mass="52011">MDDLNSPPTLSNSGLIDAETFDFNLSVSPESQKSGNTTQEDDVFVEKLVGNNKEEAADDYDDDDDEVYLGPVSFKEKCIATRVELVEKKEQNPKLLTAEQYVELFKEANAIALQLGEGQEEKEKSVKPSKISPPAPAGGDQELNLSVDLDIAVSNDPEREHKHDGGDAKLEPGGLSVIERYKRLTKKQSEVLDAIPTLSTRIRSGASLPVPRTRRSSSSGSQDGNRDVLNTSSSSNSSISKVSSLPCSKQFKFIPGYEGCDVSRIPASKPSLLKPSGLTDCKRSSLRRPSTPCTPRGQEKPLLPRKRILSSASSSATTAVSRSSCSDLDSSIPSVGTPARSRRRSCLPTPKKETPTSVKRRAVFTTPNKDQGDTRERLSSLRSHSSTKLDGSPPAKKAAILRAVQSNISDLNSPSLNASTPDLKPMKLTQMRVKEEPSTSPAIGTLINFNELPTKSVPNPFLKDLFKTEEVKRKLDEF</sequence>
<feature type="compositionally biased region" description="Low complexity" evidence="5">
    <location>
        <begin position="232"/>
        <end position="244"/>
    </location>
</feature>
<organism evidence="7 8">
    <name type="scientific">Stichopus japonicus</name>
    <name type="common">Sea cucumber</name>
    <dbReference type="NCBI Taxonomy" id="307972"/>
    <lineage>
        <taxon>Eukaryota</taxon>
        <taxon>Metazoa</taxon>
        <taxon>Echinodermata</taxon>
        <taxon>Eleutherozoa</taxon>
        <taxon>Echinozoa</taxon>
        <taxon>Holothuroidea</taxon>
        <taxon>Aspidochirotacea</taxon>
        <taxon>Aspidochirotida</taxon>
        <taxon>Stichopodidae</taxon>
        <taxon>Apostichopus</taxon>
    </lineage>
</organism>
<evidence type="ECO:0000313" key="7">
    <source>
        <dbReference type="EMBL" id="PIK47475.1"/>
    </source>
</evidence>
<comment type="caution">
    <text evidence="7">The sequence shown here is derived from an EMBL/GenBank/DDBJ whole genome shotgun (WGS) entry which is preliminary data.</text>
</comment>
<feature type="compositionally biased region" description="Low complexity" evidence="5">
    <location>
        <begin position="310"/>
        <end position="334"/>
    </location>
</feature>
<dbReference type="AlphaFoldDB" id="A0A2G8KHN6"/>
<dbReference type="PANTHER" id="PTHR21584:SF9">
    <property type="entry name" value="G2 AND S PHASE-EXPRESSED PROTEIN 1 N-TERMINAL DOMAIN-CONTAINING PROTEIN"/>
    <property type="match status" value="1"/>
</dbReference>
<keyword evidence="2" id="KW-0963">Cytoplasm</keyword>
<feature type="region of interest" description="Disordered" evidence="5">
    <location>
        <begin position="265"/>
        <end position="395"/>
    </location>
</feature>
<dbReference type="OrthoDB" id="10072587at2759"/>
<dbReference type="Proteomes" id="UP000230750">
    <property type="component" value="Unassembled WGS sequence"/>
</dbReference>
<proteinExistence type="predicted"/>